<evidence type="ECO:0000313" key="1">
    <source>
        <dbReference type="EnsemblMetazoa" id="GPPI033731-PA"/>
    </source>
</evidence>
<dbReference type="InterPro" id="IPR021832">
    <property type="entry name" value="ANKRD13"/>
</dbReference>
<dbReference type="STRING" id="67801.A0A1B0BLC5"/>
<organism evidence="1 2">
    <name type="scientific">Glossina palpalis gambiensis</name>
    <dbReference type="NCBI Taxonomy" id="67801"/>
    <lineage>
        <taxon>Eukaryota</taxon>
        <taxon>Metazoa</taxon>
        <taxon>Ecdysozoa</taxon>
        <taxon>Arthropoda</taxon>
        <taxon>Hexapoda</taxon>
        <taxon>Insecta</taxon>
        <taxon>Pterygota</taxon>
        <taxon>Neoptera</taxon>
        <taxon>Endopterygota</taxon>
        <taxon>Diptera</taxon>
        <taxon>Brachycera</taxon>
        <taxon>Muscomorpha</taxon>
        <taxon>Hippoboscoidea</taxon>
        <taxon>Glossinidae</taxon>
        <taxon>Glossina</taxon>
    </lineage>
</organism>
<keyword evidence="2" id="KW-1185">Reference proteome</keyword>
<dbReference type="GO" id="GO:0005737">
    <property type="term" value="C:cytoplasm"/>
    <property type="evidence" value="ECO:0007669"/>
    <property type="project" value="TreeGrafter"/>
</dbReference>
<evidence type="ECO:0000313" key="2">
    <source>
        <dbReference type="Proteomes" id="UP000092460"/>
    </source>
</evidence>
<reference evidence="2" key="1">
    <citation type="submission" date="2015-01" db="EMBL/GenBank/DDBJ databases">
        <authorList>
            <person name="Aksoy S."/>
            <person name="Warren W."/>
            <person name="Wilson R.K."/>
        </authorList>
    </citation>
    <scope>NUCLEOTIDE SEQUENCE [LARGE SCALE GENOMIC DNA]</scope>
    <source>
        <strain evidence="2">IAEA</strain>
    </source>
</reference>
<proteinExistence type="predicted"/>
<dbReference type="Proteomes" id="UP000092460">
    <property type="component" value="Unassembled WGS sequence"/>
</dbReference>
<dbReference type="AlphaFoldDB" id="A0A1B0BLC5"/>
<sequence length="103" mass="12078">MNRQTTQIVQEAVCSGDENILTAILEVRVLQRHVQRVTHVPKLVRHLLDAPDFYIEMKWEFTSWGERFKMRDLRASFNNNNNNSTGTCEVITSAENFIIYYTI</sequence>
<dbReference type="EMBL" id="JXJN01016290">
    <property type="status" value="NOT_ANNOTATED_CDS"/>
    <property type="molecule type" value="Genomic_DNA"/>
</dbReference>
<dbReference type="PANTHER" id="PTHR12447:SF31">
    <property type="entry name" value="LD31969P"/>
    <property type="match status" value="1"/>
</dbReference>
<dbReference type="EnsemblMetazoa" id="GPPI033731-RA">
    <property type="protein sequence ID" value="GPPI033731-PA"/>
    <property type="gene ID" value="GPPI033731"/>
</dbReference>
<dbReference type="PANTHER" id="PTHR12447">
    <property type="entry name" value="ANKYRIN REPEAT DOMAIN-CONTAINING PROTEIN 13"/>
    <property type="match status" value="1"/>
</dbReference>
<protein>
    <submittedName>
        <fullName evidence="1">Uncharacterized protein</fullName>
    </submittedName>
</protein>
<accession>A0A1B0BLC5</accession>
<dbReference type="VEuPathDB" id="VectorBase:GPPI033731"/>
<reference evidence="1" key="2">
    <citation type="submission" date="2020-05" db="UniProtKB">
        <authorList>
            <consortium name="EnsemblMetazoa"/>
        </authorList>
    </citation>
    <scope>IDENTIFICATION</scope>
    <source>
        <strain evidence="1">IAEA</strain>
    </source>
</reference>
<name>A0A1B0BLC5_9MUSC</name>